<name>A0A934V810_9PSEU</name>
<dbReference type="AlphaFoldDB" id="A0A934V810"/>
<comment type="caution">
    <text evidence="1">The sequence shown here is derived from an EMBL/GenBank/DDBJ whole genome shotgun (WGS) entry which is preliminary data.</text>
</comment>
<organism evidence="1 2">
    <name type="scientific">Prauserella cavernicola</name>
    <dbReference type="NCBI Taxonomy" id="2800127"/>
    <lineage>
        <taxon>Bacteria</taxon>
        <taxon>Bacillati</taxon>
        <taxon>Actinomycetota</taxon>
        <taxon>Actinomycetes</taxon>
        <taxon>Pseudonocardiales</taxon>
        <taxon>Pseudonocardiaceae</taxon>
        <taxon>Prauserella</taxon>
    </lineage>
</organism>
<accession>A0A934V810</accession>
<proteinExistence type="predicted"/>
<dbReference type="EMBL" id="JAENJH010000006">
    <property type="protein sequence ID" value="MBK1787258.1"/>
    <property type="molecule type" value="Genomic_DNA"/>
</dbReference>
<evidence type="ECO:0000313" key="1">
    <source>
        <dbReference type="EMBL" id="MBK1787258.1"/>
    </source>
</evidence>
<evidence type="ECO:0000313" key="2">
    <source>
        <dbReference type="Proteomes" id="UP000635245"/>
    </source>
</evidence>
<sequence length="85" mass="8502">MSAIEVFANSKADHGLAPLTSSPTYVPVLCTELTSATCTILAATTTNYFGGVTHTAALIGDVPSAGIPAHGSAGELLRIRSGSIG</sequence>
<keyword evidence="2" id="KW-1185">Reference proteome</keyword>
<gene>
    <name evidence="1" type="ORF">JHE00_23295</name>
</gene>
<protein>
    <submittedName>
        <fullName evidence="1">Uncharacterized protein</fullName>
    </submittedName>
</protein>
<dbReference type="RefSeq" id="WP_200321684.1">
    <property type="nucleotide sequence ID" value="NZ_JAENJH010000006.1"/>
</dbReference>
<reference evidence="1" key="1">
    <citation type="submission" date="2020-12" db="EMBL/GenBank/DDBJ databases">
        <title>Prauserella sp. ASG 168, a novel actinomycete isolated from cave rock.</title>
        <authorList>
            <person name="Suriyachadkun C."/>
        </authorList>
    </citation>
    <scope>NUCLEOTIDE SEQUENCE</scope>
    <source>
        <strain evidence="1">ASG 168</strain>
    </source>
</reference>
<dbReference type="Proteomes" id="UP000635245">
    <property type="component" value="Unassembled WGS sequence"/>
</dbReference>